<evidence type="ECO:0000313" key="3">
    <source>
        <dbReference type="Proteomes" id="UP000076023"/>
    </source>
</evidence>
<organism evidence="2 3">
    <name type="scientific">Terrimicrobium sacchariphilum</name>
    <dbReference type="NCBI Taxonomy" id="690879"/>
    <lineage>
        <taxon>Bacteria</taxon>
        <taxon>Pseudomonadati</taxon>
        <taxon>Verrucomicrobiota</taxon>
        <taxon>Terrimicrobiia</taxon>
        <taxon>Terrimicrobiales</taxon>
        <taxon>Terrimicrobiaceae</taxon>
        <taxon>Terrimicrobium</taxon>
    </lineage>
</organism>
<dbReference type="EMBL" id="BDCO01000002">
    <property type="protein sequence ID" value="GAT34464.1"/>
    <property type="molecule type" value="Genomic_DNA"/>
</dbReference>
<dbReference type="OrthoDB" id="5515706at2"/>
<dbReference type="AlphaFoldDB" id="A0A146GCE3"/>
<proteinExistence type="predicted"/>
<comment type="caution">
    <text evidence="2">The sequence shown here is derived from an EMBL/GenBank/DDBJ whole genome shotgun (WGS) entry which is preliminary data.</text>
</comment>
<keyword evidence="3" id="KW-1185">Reference proteome</keyword>
<dbReference type="Proteomes" id="UP000076023">
    <property type="component" value="Unassembled WGS sequence"/>
</dbReference>
<dbReference type="PANTHER" id="PTHR40446">
    <property type="entry name" value="N-ACETYLGLUCOSAMINE-1-PHOSPHODIESTER ALPHA-N-ACETYLGLUCOSAMINIDASE"/>
    <property type="match status" value="1"/>
</dbReference>
<sequence length="261" mass="27595">MAGMLRWLIRTIVCLGVVASSRGEWMLGERRELGRLAAGAVAWEVEARDGSMRAIITGVSFSSANATLRVLDNPPDARTGFLDLLRGAGAIAGVNASYFHEDYRPLGLVVSEGKTIHAFETAKLLSGVFAARGHGSMELVRSFALGKTDGLREAVQAGPWLVENGVAGATLNAEKLARRTAVATNGKGEWALVIFSPLTLAQTGALLTVPHLAGDWKIQRALNLDGGSSTSLIALENGAPVVQIPSFGPVRNYLAIVPRAR</sequence>
<feature type="domain" description="Phosphodiester glycosidase" evidence="1">
    <location>
        <begin position="89"/>
        <end position="256"/>
    </location>
</feature>
<protein>
    <recommendedName>
        <fullName evidence="1">Phosphodiester glycosidase domain-containing protein</fullName>
    </recommendedName>
</protein>
<evidence type="ECO:0000313" key="2">
    <source>
        <dbReference type="EMBL" id="GAT34464.1"/>
    </source>
</evidence>
<dbReference type="InParanoid" id="A0A146GCE3"/>
<reference evidence="3" key="1">
    <citation type="journal article" date="2017" name="Genome Announc.">
        <title>Draft Genome Sequence of Terrimicrobium sacchariphilum NM-5T, a Facultative Anaerobic Soil Bacterium of the Class Spartobacteria.</title>
        <authorList>
            <person name="Qiu Y.L."/>
            <person name="Tourlousse D.M."/>
            <person name="Matsuura N."/>
            <person name="Ohashi A."/>
            <person name="Sekiguchi Y."/>
        </authorList>
    </citation>
    <scope>NUCLEOTIDE SEQUENCE [LARGE SCALE GENOMIC DNA]</scope>
    <source>
        <strain evidence="3">NM-5</strain>
    </source>
</reference>
<dbReference type="PANTHER" id="PTHR40446:SF2">
    <property type="entry name" value="N-ACETYLGLUCOSAMINE-1-PHOSPHODIESTER ALPHA-N-ACETYLGLUCOSAMINIDASE"/>
    <property type="match status" value="1"/>
</dbReference>
<accession>A0A146GCE3</accession>
<dbReference type="STRING" id="690879.TSACC_22889"/>
<name>A0A146GCE3_TERSA</name>
<evidence type="ECO:0000259" key="1">
    <source>
        <dbReference type="Pfam" id="PF09992"/>
    </source>
</evidence>
<dbReference type="InterPro" id="IPR018711">
    <property type="entry name" value="NAGPA"/>
</dbReference>
<gene>
    <name evidence="2" type="ORF">TSACC_22889</name>
</gene>
<dbReference type="Pfam" id="PF09992">
    <property type="entry name" value="NAGPA"/>
    <property type="match status" value="1"/>
</dbReference>